<organism evidence="1 2">
    <name type="scientific">Sphingobacterium multivorum</name>
    <dbReference type="NCBI Taxonomy" id="28454"/>
    <lineage>
        <taxon>Bacteria</taxon>
        <taxon>Pseudomonadati</taxon>
        <taxon>Bacteroidota</taxon>
        <taxon>Sphingobacteriia</taxon>
        <taxon>Sphingobacteriales</taxon>
        <taxon>Sphingobacteriaceae</taxon>
        <taxon>Sphingobacterium</taxon>
    </lineage>
</organism>
<sequence>MDLENQVAKPDEKLFYAFYGSIRHKATSATRIESTLTLKYDLTFHKSYKEYNVFLSPNTILDTDDYHGCSGAPIIDK</sequence>
<protein>
    <submittedName>
        <fullName evidence="1">Uncharacterized protein</fullName>
    </submittedName>
</protein>
<name>A0A2X2KTF6_SPHMU</name>
<accession>A0A2X2KTF6</accession>
<reference evidence="1 2" key="1">
    <citation type="submission" date="2018-06" db="EMBL/GenBank/DDBJ databases">
        <authorList>
            <consortium name="Pathogen Informatics"/>
            <person name="Doyle S."/>
        </authorList>
    </citation>
    <scope>NUCLEOTIDE SEQUENCE [LARGE SCALE GENOMIC DNA]</scope>
    <source>
        <strain evidence="1 2">NCTC11343</strain>
    </source>
</reference>
<evidence type="ECO:0000313" key="1">
    <source>
        <dbReference type="EMBL" id="SPZ85369.1"/>
    </source>
</evidence>
<gene>
    <name evidence="1" type="ORF">NCTC11343_01930</name>
</gene>
<dbReference type="Proteomes" id="UP000251241">
    <property type="component" value="Unassembled WGS sequence"/>
</dbReference>
<proteinExistence type="predicted"/>
<dbReference type="AlphaFoldDB" id="A0A2X2KTF6"/>
<evidence type="ECO:0000313" key="2">
    <source>
        <dbReference type="Proteomes" id="UP000251241"/>
    </source>
</evidence>
<dbReference type="EMBL" id="UAUU01000008">
    <property type="protein sequence ID" value="SPZ85369.1"/>
    <property type="molecule type" value="Genomic_DNA"/>
</dbReference>